<evidence type="ECO:0000313" key="1">
    <source>
        <dbReference type="EMBL" id="MBO3097603.1"/>
    </source>
</evidence>
<reference evidence="1 2" key="1">
    <citation type="submission" date="2021-03" db="EMBL/GenBank/DDBJ databases">
        <title>Gelidibacter sp. nov., isolated from costal sediment.</title>
        <authorList>
            <person name="Lun K.-Y."/>
        </authorList>
    </citation>
    <scope>NUCLEOTIDE SEQUENCE [LARGE SCALE GENOMIC DNA]</scope>
    <source>
        <strain evidence="1 2">DF109</strain>
    </source>
</reference>
<evidence type="ECO:0000313" key="2">
    <source>
        <dbReference type="Proteomes" id="UP000681315"/>
    </source>
</evidence>
<dbReference type="Proteomes" id="UP000681315">
    <property type="component" value="Unassembled WGS sequence"/>
</dbReference>
<name>A0ABS3SPI4_9FLAO</name>
<evidence type="ECO:0008006" key="3">
    <source>
        <dbReference type="Google" id="ProtNLM"/>
    </source>
</evidence>
<accession>A0ABS3SPI4</accession>
<gene>
    <name evidence="1" type="ORF">J4051_04950</name>
</gene>
<dbReference type="EMBL" id="JAGEVG010000004">
    <property type="protein sequence ID" value="MBO3097603.1"/>
    <property type="molecule type" value="Genomic_DNA"/>
</dbReference>
<keyword evidence="2" id="KW-1185">Reference proteome</keyword>
<organism evidence="1 2">
    <name type="scientific">Gelidibacter pelagius</name>
    <dbReference type="NCBI Taxonomy" id="2819985"/>
    <lineage>
        <taxon>Bacteria</taxon>
        <taxon>Pseudomonadati</taxon>
        <taxon>Bacteroidota</taxon>
        <taxon>Flavobacteriia</taxon>
        <taxon>Flavobacteriales</taxon>
        <taxon>Flavobacteriaceae</taxon>
        <taxon>Gelidibacter</taxon>
    </lineage>
</organism>
<protein>
    <recommendedName>
        <fullName evidence="3">DUF1659 domain-containing protein</fullName>
    </recommendedName>
</protein>
<sequence>MALYKITVKSSSTTNGIRLEKGMSVQVATRTAYNPISTNGGKEVVDAFMRIYGVDIKRAGRLSSSYLELEQIN</sequence>
<dbReference type="RefSeq" id="WP_208232749.1">
    <property type="nucleotide sequence ID" value="NZ_JAGEVG010000004.1"/>
</dbReference>
<comment type="caution">
    <text evidence="1">The sequence shown here is derived from an EMBL/GenBank/DDBJ whole genome shotgun (WGS) entry which is preliminary data.</text>
</comment>
<proteinExistence type="predicted"/>
<dbReference type="InterPro" id="IPR046138">
    <property type="entry name" value="DUF6140"/>
</dbReference>
<dbReference type="Pfam" id="PF19637">
    <property type="entry name" value="DUF6140"/>
    <property type="match status" value="1"/>
</dbReference>